<proteinExistence type="predicted"/>
<dbReference type="Gene3D" id="3.40.190.290">
    <property type="match status" value="1"/>
</dbReference>
<evidence type="ECO:0000313" key="3">
    <source>
        <dbReference type="Proteomes" id="UP000067444"/>
    </source>
</evidence>
<organism evidence="2 3">
    <name type="scientific">Octadecabacter temperatus</name>
    <dbReference type="NCBI Taxonomy" id="1458307"/>
    <lineage>
        <taxon>Bacteria</taxon>
        <taxon>Pseudomonadati</taxon>
        <taxon>Pseudomonadota</taxon>
        <taxon>Alphaproteobacteria</taxon>
        <taxon>Rhodobacterales</taxon>
        <taxon>Roseobacteraceae</taxon>
        <taxon>Octadecabacter</taxon>
    </lineage>
</organism>
<feature type="domain" description="LysR substrate-binding" evidence="1">
    <location>
        <begin position="4"/>
        <end position="96"/>
    </location>
</feature>
<dbReference type="STRING" id="1458307.OSB_06140"/>
<name>A0A0K0Y2M6_9RHOB</name>
<accession>A0A0K0Y2M6</accession>
<dbReference type="Pfam" id="PF03466">
    <property type="entry name" value="LysR_substrate"/>
    <property type="match status" value="1"/>
</dbReference>
<protein>
    <submittedName>
        <fullName evidence="2">LysR substrate binding domain protein</fullName>
    </submittedName>
</protein>
<dbReference type="SUPFAM" id="SSF53850">
    <property type="entry name" value="Periplasmic binding protein-like II"/>
    <property type="match status" value="1"/>
</dbReference>
<dbReference type="InterPro" id="IPR005119">
    <property type="entry name" value="LysR_subst-bd"/>
</dbReference>
<evidence type="ECO:0000259" key="1">
    <source>
        <dbReference type="Pfam" id="PF03466"/>
    </source>
</evidence>
<reference evidence="2 3" key="1">
    <citation type="journal article" date="2015" name="Genome Announc.">
        <title>Closed Genome Sequence of Octadecabacter temperatus SB1, the First Mesophilic Species of the Genus Octadecabacter.</title>
        <authorList>
            <person name="Voget S."/>
            <person name="Billerbeck S."/>
            <person name="Simon M."/>
            <person name="Daniel R."/>
        </authorList>
    </citation>
    <scope>NUCLEOTIDE SEQUENCE [LARGE SCALE GENOMIC DNA]</scope>
    <source>
        <strain evidence="2 3">SB1</strain>
    </source>
</reference>
<keyword evidence="3" id="KW-1185">Reference proteome</keyword>
<dbReference type="AlphaFoldDB" id="A0A0K0Y2M6"/>
<dbReference type="KEGG" id="otm:OSB_06140"/>
<evidence type="ECO:0000313" key="2">
    <source>
        <dbReference type="EMBL" id="AKS45175.1"/>
    </source>
</evidence>
<sequence>MPVRDTGNRLLIDEAMASARMPLVWTYEVGRSTTALDLVADGFRAALLPQSSMNADRVAICELQTPNIARPIGLLSRLGQGYSPAVTVFKAEIHKVAAAGDFT</sequence>
<gene>
    <name evidence="2" type="ORF">OSB_06140</name>
</gene>
<dbReference type="Proteomes" id="UP000067444">
    <property type="component" value="Chromosome"/>
</dbReference>
<dbReference type="EMBL" id="CP012160">
    <property type="protein sequence ID" value="AKS45175.1"/>
    <property type="molecule type" value="Genomic_DNA"/>
</dbReference>
<dbReference type="PATRIC" id="fig|1458307.3.peg.621"/>